<dbReference type="InterPro" id="IPR036640">
    <property type="entry name" value="ABC1_TM_sf"/>
</dbReference>
<dbReference type="InterPro" id="IPR027417">
    <property type="entry name" value="P-loop_NTPase"/>
</dbReference>
<evidence type="ECO:0000256" key="7">
    <source>
        <dbReference type="SAM" id="Phobius"/>
    </source>
</evidence>
<evidence type="ECO:0000256" key="5">
    <source>
        <dbReference type="ARBA" id="ARBA00022989"/>
    </source>
</evidence>
<keyword evidence="6 7" id="KW-0472">Membrane</keyword>
<proteinExistence type="predicted"/>
<dbReference type="GO" id="GO:0034040">
    <property type="term" value="F:ATPase-coupled lipid transmembrane transporter activity"/>
    <property type="evidence" value="ECO:0007669"/>
    <property type="project" value="TreeGrafter"/>
</dbReference>
<evidence type="ECO:0000256" key="3">
    <source>
        <dbReference type="ARBA" id="ARBA00022741"/>
    </source>
</evidence>
<dbReference type="Proteomes" id="UP000654947">
    <property type="component" value="Unassembled WGS sequence"/>
</dbReference>
<dbReference type="InterPro" id="IPR003593">
    <property type="entry name" value="AAA+_ATPase"/>
</dbReference>
<feature type="transmembrane region" description="Helical" evidence="7">
    <location>
        <begin position="31"/>
        <end position="53"/>
    </location>
</feature>
<evidence type="ECO:0000313" key="9">
    <source>
        <dbReference type="EMBL" id="GHD23301.1"/>
    </source>
</evidence>
<dbReference type="PANTHER" id="PTHR24221">
    <property type="entry name" value="ATP-BINDING CASSETTE SUB-FAMILY B"/>
    <property type="match status" value="1"/>
</dbReference>
<dbReference type="SMART" id="SM00382">
    <property type="entry name" value="AAA"/>
    <property type="match status" value="1"/>
</dbReference>
<dbReference type="AlphaFoldDB" id="A0A918XAX9"/>
<dbReference type="GO" id="GO:0005524">
    <property type="term" value="F:ATP binding"/>
    <property type="evidence" value="ECO:0007669"/>
    <property type="project" value="UniProtKB-KW"/>
</dbReference>
<gene>
    <name evidence="9" type="ORF">GCM10007147_18310</name>
</gene>
<accession>A0A918XAX9</accession>
<evidence type="ECO:0000313" key="10">
    <source>
        <dbReference type="Proteomes" id="UP000654947"/>
    </source>
</evidence>
<dbReference type="SUPFAM" id="SSF90123">
    <property type="entry name" value="ABC transporter transmembrane region"/>
    <property type="match status" value="1"/>
</dbReference>
<name>A0A918XAX9_9ACTN</name>
<dbReference type="Gene3D" id="1.20.1560.10">
    <property type="entry name" value="ABC transporter type 1, transmembrane domain"/>
    <property type="match status" value="1"/>
</dbReference>
<dbReference type="PROSITE" id="PS50893">
    <property type="entry name" value="ABC_TRANSPORTER_2"/>
    <property type="match status" value="1"/>
</dbReference>
<comment type="subcellular location">
    <subcellularLocation>
        <location evidence="1">Cell membrane</location>
        <topology evidence="1">Multi-pass membrane protein</topology>
    </subcellularLocation>
</comment>
<dbReference type="RefSeq" id="WP_017575906.1">
    <property type="nucleotide sequence ID" value="NZ_BMXL01000007.1"/>
</dbReference>
<comment type="caution">
    <text evidence="9">The sequence shown here is derived from an EMBL/GenBank/DDBJ whole genome shotgun (WGS) entry which is preliminary data.</text>
</comment>
<dbReference type="SUPFAM" id="SSF52540">
    <property type="entry name" value="P-loop containing nucleoside triphosphate hydrolases"/>
    <property type="match status" value="1"/>
</dbReference>
<evidence type="ECO:0000256" key="6">
    <source>
        <dbReference type="ARBA" id="ARBA00023136"/>
    </source>
</evidence>
<dbReference type="InterPro" id="IPR003439">
    <property type="entry name" value="ABC_transporter-like_ATP-bd"/>
</dbReference>
<dbReference type="EMBL" id="BMXL01000007">
    <property type="protein sequence ID" value="GHD23301.1"/>
    <property type="molecule type" value="Genomic_DNA"/>
</dbReference>
<dbReference type="PANTHER" id="PTHR24221:SF646">
    <property type="entry name" value="HAEMOLYSIN SECRETION ATP-BINDING PROTEIN"/>
    <property type="match status" value="1"/>
</dbReference>
<feature type="domain" description="ABC transporter" evidence="8">
    <location>
        <begin position="352"/>
        <end position="598"/>
    </location>
</feature>
<feature type="transmembrane region" description="Helical" evidence="7">
    <location>
        <begin position="254"/>
        <end position="278"/>
    </location>
</feature>
<dbReference type="Pfam" id="PF00005">
    <property type="entry name" value="ABC_tran"/>
    <property type="match status" value="1"/>
</dbReference>
<dbReference type="GO" id="GO:0016887">
    <property type="term" value="F:ATP hydrolysis activity"/>
    <property type="evidence" value="ECO:0007669"/>
    <property type="project" value="InterPro"/>
</dbReference>
<dbReference type="InterPro" id="IPR039421">
    <property type="entry name" value="Type_1_exporter"/>
</dbReference>
<keyword evidence="2 7" id="KW-0812">Transmembrane</keyword>
<keyword evidence="4" id="KW-0067">ATP-binding</keyword>
<evidence type="ECO:0000256" key="1">
    <source>
        <dbReference type="ARBA" id="ARBA00004651"/>
    </source>
</evidence>
<reference evidence="9 10" key="1">
    <citation type="journal article" date="2014" name="Int. J. Syst. Evol. Microbiol.">
        <title>Complete genome sequence of Corynebacterium casei LMG S-19264T (=DSM 44701T), isolated from a smear-ripened cheese.</title>
        <authorList>
            <consortium name="US DOE Joint Genome Institute (JGI-PGF)"/>
            <person name="Walter F."/>
            <person name="Albersmeier A."/>
            <person name="Kalinowski J."/>
            <person name="Ruckert C."/>
        </authorList>
    </citation>
    <scope>NUCLEOTIDE SEQUENCE [LARGE SCALE GENOMIC DNA]</scope>
    <source>
        <strain evidence="9 10">KCTC 19473</strain>
    </source>
</reference>
<keyword evidence="3" id="KW-0547">Nucleotide-binding</keyword>
<keyword evidence="5 7" id="KW-1133">Transmembrane helix</keyword>
<feature type="transmembrane region" description="Helical" evidence="7">
    <location>
        <begin position="158"/>
        <end position="185"/>
    </location>
</feature>
<dbReference type="Gene3D" id="3.40.50.300">
    <property type="entry name" value="P-loop containing nucleotide triphosphate hydrolases"/>
    <property type="match status" value="1"/>
</dbReference>
<evidence type="ECO:0000256" key="2">
    <source>
        <dbReference type="ARBA" id="ARBA00022692"/>
    </source>
</evidence>
<protein>
    <submittedName>
        <fullName evidence="9">ABC transporter permease</fullName>
    </submittedName>
</protein>
<feature type="transmembrane region" description="Helical" evidence="7">
    <location>
        <begin position="60"/>
        <end position="81"/>
    </location>
</feature>
<evidence type="ECO:0000259" key="8">
    <source>
        <dbReference type="PROSITE" id="PS50893"/>
    </source>
</evidence>
<dbReference type="GO" id="GO:0005886">
    <property type="term" value="C:plasma membrane"/>
    <property type="evidence" value="ECO:0007669"/>
    <property type="project" value="UniProtKB-SubCell"/>
</dbReference>
<organism evidence="9 10">
    <name type="scientific">Nocardiopsis kunsanensis</name>
    <dbReference type="NCBI Taxonomy" id="141693"/>
    <lineage>
        <taxon>Bacteria</taxon>
        <taxon>Bacillati</taxon>
        <taxon>Actinomycetota</taxon>
        <taxon>Actinomycetes</taxon>
        <taxon>Streptosporangiales</taxon>
        <taxon>Nocardiopsidaceae</taxon>
        <taxon>Nocardiopsis</taxon>
    </lineage>
</organism>
<evidence type="ECO:0000256" key="4">
    <source>
        <dbReference type="ARBA" id="ARBA00022840"/>
    </source>
</evidence>
<keyword evidence="10" id="KW-1185">Reference proteome</keyword>
<sequence length="607" mass="64670">MTRPIPTPVWRRLPALWWEVLTLSWRCTPGLTVLALLVLALSVVAVPAVALTLRATVDATAAGASGVALACAVGVAVAHALTSTFQTVTGEVITTVADRTGRMGVHPRVHRAIASVPGIAHLERGDVLDRVDIVRRGTGQIGRSVWNVLLSASHVLKLLVTVVLLGAVHPLLLSLIPLAAVPLWAHRRGQVLVRRAEVEGAENHRLQQDLFETVAGVTGGGEARVSGADTRLDRLRGEAWRATERVRFRARARAAVWTFAGWLVFVSAFAGGIAVVIVQAAQGTGTVGDLVLTVMLAVSLGQTVRGTVTATAETAGARRVVEPYLWLRGHVAGELAREGCTEEPPRSLTEGLALDRVSFTYPGTERPALDGISAHLPAGSVIAVVGEYGSGKTTLVKLLLGLYRPDAGTVRVEGRDLADMSTEGWRSRCSAAFQDFGRFEVTFGETVGLGDLDRIGDPDAVARAVREADAEEIAAGLPEGVHTQLGRRLGGVELSEGQWQRAALARASMRRDPLLFVLDEPTASLDAPSEEAIFRRYMERARAHARGTGTVTVVVSHRFSTVAGADLVLVMERGRLVETGTHAELVAVGGRYARLYGLQERAYTAGT</sequence>